<organism evidence="1 2">
    <name type="scientific">Cryobacterium frigoriphilum</name>
    <dbReference type="NCBI Taxonomy" id="1259150"/>
    <lineage>
        <taxon>Bacteria</taxon>
        <taxon>Bacillati</taxon>
        <taxon>Actinomycetota</taxon>
        <taxon>Actinomycetes</taxon>
        <taxon>Micrococcales</taxon>
        <taxon>Microbacteriaceae</taxon>
        <taxon>Cryobacterium</taxon>
    </lineage>
</organism>
<comment type="caution">
    <text evidence="1">The sequence shown here is derived from an EMBL/GenBank/DDBJ whole genome shotgun (WGS) entry which is preliminary data.</text>
</comment>
<evidence type="ECO:0000313" key="1">
    <source>
        <dbReference type="EMBL" id="TFD49291.1"/>
    </source>
</evidence>
<protein>
    <submittedName>
        <fullName evidence="1">Uncharacterized protein</fullName>
    </submittedName>
</protein>
<dbReference type="AlphaFoldDB" id="A0A4R8ZZB2"/>
<evidence type="ECO:0000313" key="2">
    <source>
        <dbReference type="Proteomes" id="UP000297447"/>
    </source>
</evidence>
<reference evidence="1 2" key="1">
    <citation type="submission" date="2019-03" db="EMBL/GenBank/DDBJ databases">
        <title>Genomics of glacier-inhabiting Cryobacterium strains.</title>
        <authorList>
            <person name="Liu Q."/>
            <person name="Xin Y.-H."/>
        </authorList>
    </citation>
    <scope>NUCLEOTIDE SEQUENCE [LARGE SCALE GENOMIC DNA]</scope>
    <source>
        <strain evidence="1 2">Hh14</strain>
    </source>
</reference>
<accession>A0A4R8ZZB2</accession>
<name>A0A4R8ZZB2_9MICO</name>
<sequence>MLHSANLVEEAAHDLACGTRAIDRPYDSYVLLGRLTSPHRMLAQAFEQLADWHSRVIDGVQYSGEDSFAVGSAPGVIRAELALRDGHCGEGRGCSAPLGLVYPLTGDEGVNEGYETGTRKE</sequence>
<dbReference type="EMBL" id="SOHE01000050">
    <property type="protein sequence ID" value="TFD49291.1"/>
    <property type="molecule type" value="Genomic_DNA"/>
</dbReference>
<dbReference type="OrthoDB" id="5119813at2"/>
<proteinExistence type="predicted"/>
<dbReference type="Proteomes" id="UP000297447">
    <property type="component" value="Unassembled WGS sequence"/>
</dbReference>
<gene>
    <name evidence="1" type="ORF">E3T55_11565</name>
</gene>
<dbReference type="RefSeq" id="WP_134519726.1">
    <property type="nucleotide sequence ID" value="NZ_SOHE01000050.1"/>
</dbReference>
<keyword evidence="2" id="KW-1185">Reference proteome</keyword>